<gene>
    <name evidence="2" type="ORF">MKZ38_004409</name>
</gene>
<keyword evidence="3" id="KW-1185">Reference proteome</keyword>
<feature type="region of interest" description="Disordered" evidence="1">
    <location>
        <begin position="1"/>
        <end position="74"/>
    </location>
</feature>
<evidence type="ECO:0000313" key="2">
    <source>
        <dbReference type="EMBL" id="KAJ2897733.1"/>
    </source>
</evidence>
<proteinExistence type="predicted"/>
<feature type="compositionally biased region" description="Acidic residues" evidence="1">
    <location>
        <begin position="39"/>
        <end position="48"/>
    </location>
</feature>
<protein>
    <submittedName>
        <fullName evidence="2">Uncharacterized protein</fullName>
    </submittedName>
</protein>
<comment type="caution">
    <text evidence="2">The sequence shown here is derived from an EMBL/GenBank/DDBJ whole genome shotgun (WGS) entry which is preliminary data.</text>
</comment>
<dbReference type="EMBL" id="JAKWBI020000259">
    <property type="protein sequence ID" value="KAJ2897733.1"/>
    <property type="molecule type" value="Genomic_DNA"/>
</dbReference>
<reference evidence="2" key="1">
    <citation type="submission" date="2022-07" db="EMBL/GenBank/DDBJ databases">
        <title>Draft genome sequence of Zalerion maritima ATCC 34329, a (micro)plastics degrading marine fungus.</title>
        <authorList>
            <person name="Paco A."/>
            <person name="Goncalves M.F.M."/>
            <person name="Rocha-Santos T.A.P."/>
            <person name="Alves A."/>
        </authorList>
    </citation>
    <scope>NUCLEOTIDE SEQUENCE</scope>
    <source>
        <strain evidence="2">ATCC 34329</strain>
    </source>
</reference>
<organism evidence="2 3">
    <name type="scientific">Zalerion maritima</name>
    <dbReference type="NCBI Taxonomy" id="339359"/>
    <lineage>
        <taxon>Eukaryota</taxon>
        <taxon>Fungi</taxon>
        <taxon>Dikarya</taxon>
        <taxon>Ascomycota</taxon>
        <taxon>Pezizomycotina</taxon>
        <taxon>Sordariomycetes</taxon>
        <taxon>Lulworthiomycetidae</taxon>
        <taxon>Lulworthiales</taxon>
        <taxon>Lulworthiaceae</taxon>
        <taxon>Zalerion</taxon>
    </lineage>
</organism>
<dbReference type="Proteomes" id="UP001201980">
    <property type="component" value="Unassembled WGS sequence"/>
</dbReference>
<name>A0AAD5WR17_9PEZI</name>
<feature type="region of interest" description="Disordered" evidence="1">
    <location>
        <begin position="160"/>
        <end position="183"/>
    </location>
</feature>
<evidence type="ECO:0000256" key="1">
    <source>
        <dbReference type="SAM" id="MobiDB-lite"/>
    </source>
</evidence>
<accession>A0AAD5WR17</accession>
<dbReference type="AlphaFoldDB" id="A0AAD5WR17"/>
<sequence>MNPPPFFVLHPQHLPQPSPDPKPEPLKLLRRNTAPKDDQDGESEEQGDAETNPKRCLRAARGGSASRPSPLGNWKTGMANMVLMRVGAAVLVGHMEMDMVCIPGPVQVGAERRDRIVSYHIISCDGGSGEEDGSNPGKGSAGCSSHPCLLLDLATVSPTAMSTSVQRGKRSGAPAGSPGTWGG</sequence>
<evidence type="ECO:0000313" key="3">
    <source>
        <dbReference type="Proteomes" id="UP001201980"/>
    </source>
</evidence>